<organism evidence="1 2">
    <name type="scientific">Paraprevotella clara YIT 11840</name>
    <dbReference type="NCBI Taxonomy" id="762968"/>
    <lineage>
        <taxon>Bacteria</taxon>
        <taxon>Pseudomonadati</taxon>
        <taxon>Bacteroidota</taxon>
        <taxon>Bacteroidia</taxon>
        <taxon>Bacteroidales</taxon>
        <taxon>Prevotellaceae</taxon>
        <taxon>Paraprevotella</taxon>
    </lineage>
</organism>
<dbReference type="STRING" id="762968.HMPREF9441_00892"/>
<proteinExistence type="predicted"/>
<reference evidence="1 2" key="1">
    <citation type="submission" date="2011-03" db="EMBL/GenBank/DDBJ databases">
        <authorList>
            <person name="Weinstock G."/>
            <person name="Sodergren E."/>
            <person name="Clifton S."/>
            <person name="Fulton L."/>
            <person name="Fulton B."/>
            <person name="Courtney L."/>
            <person name="Fronick C."/>
            <person name="Harrison M."/>
            <person name="Strong C."/>
            <person name="Farmer C."/>
            <person name="Delahaunty K."/>
            <person name="Markovic C."/>
            <person name="Hall O."/>
            <person name="Minx P."/>
            <person name="Tomlinson C."/>
            <person name="Mitreva M."/>
            <person name="Hou S."/>
            <person name="Chen J."/>
            <person name="Wollam A."/>
            <person name="Pepin K.H."/>
            <person name="Johnson M."/>
            <person name="Bhonagiri V."/>
            <person name="Zhang X."/>
            <person name="Suruliraj S."/>
            <person name="Warren W."/>
            <person name="Chinwalla A."/>
            <person name="Mardis E.R."/>
            <person name="Wilson R.K."/>
        </authorList>
    </citation>
    <scope>NUCLEOTIDE SEQUENCE [LARGE SCALE GENOMIC DNA]</scope>
    <source>
        <strain evidence="1 2">YIT 11840</strain>
    </source>
</reference>
<protein>
    <submittedName>
        <fullName evidence="1">Uncharacterized protein</fullName>
    </submittedName>
</protein>
<evidence type="ECO:0000313" key="2">
    <source>
        <dbReference type="Proteomes" id="UP000003598"/>
    </source>
</evidence>
<keyword evidence="2" id="KW-1185">Reference proteome</keyword>
<gene>
    <name evidence="1" type="ORF">HMPREF9441_00892</name>
</gene>
<dbReference type="Proteomes" id="UP000003598">
    <property type="component" value="Unassembled WGS sequence"/>
</dbReference>
<name>G5SNG3_9BACT</name>
<dbReference type="HOGENOM" id="CLU_3293621_0_0_10"/>
<evidence type="ECO:0000313" key="1">
    <source>
        <dbReference type="EMBL" id="EHH01229.1"/>
    </source>
</evidence>
<sequence length="40" mass="4650">MSFQGHKGRIFILSECQCPVREISVFVPSSEDFRKYAILM</sequence>
<dbReference type="AlphaFoldDB" id="G5SNG3"/>
<comment type="caution">
    <text evidence="1">The sequence shown here is derived from an EMBL/GenBank/DDBJ whole genome shotgun (WGS) entry which is preliminary data.</text>
</comment>
<accession>G5SNG3</accession>
<dbReference type="EMBL" id="AFFY01000015">
    <property type="protein sequence ID" value="EHH01229.1"/>
    <property type="molecule type" value="Genomic_DNA"/>
</dbReference>